<dbReference type="Proteomes" id="UP000002613">
    <property type="component" value="Chromosome"/>
</dbReference>
<protein>
    <recommendedName>
        <fullName evidence="3">DUF432 domain-containing protein</fullName>
    </recommendedName>
</protein>
<organism evidence="1 2">
    <name type="scientific">Ferroglobus placidus (strain DSM 10642 / AEDII12DO)</name>
    <dbReference type="NCBI Taxonomy" id="589924"/>
    <lineage>
        <taxon>Archaea</taxon>
        <taxon>Methanobacteriati</taxon>
        <taxon>Methanobacteriota</taxon>
        <taxon>Archaeoglobi</taxon>
        <taxon>Archaeoglobales</taxon>
        <taxon>Archaeoglobaceae</taxon>
        <taxon>Ferroglobus</taxon>
    </lineage>
</organism>
<dbReference type="eggNOG" id="arCOG01766">
    <property type="taxonomic scope" value="Archaea"/>
</dbReference>
<dbReference type="AlphaFoldDB" id="D3S0L2"/>
<dbReference type="GeneID" id="8779658"/>
<reference evidence="1 2" key="2">
    <citation type="journal article" date="2011" name="Stand. Genomic Sci.">
        <title>Complete genome sequence of Ferroglobus placidus AEDII12DO.</title>
        <authorList>
            <person name="Anderson I."/>
            <person name="Risso C."/>
            <person name="Holmes D."/>
            <person name="Lucas S."/>
            <person name="Copeland A."/>
            <person name="Lapidus A."/>
            <person name="Cheng J.F."/>
            <person name="Bruce D."/>
            <person name="Goodwin L."/>
            <person name="Pitluck S."/>
            <person name="Saunders E."/>
            <person name="Brettin T."/>
            <person name="Detter J.C."/>
            <person name="Han C."/>
            <person name="Tapia R."/>
            <person name="Larimer F."/>
            <person name="Land M."/>
            <person name="Hauser L."/>
            <person name="Woyke T."/>
            <person name="Lovley D."/>
            <person name="Kyrpides N."/>
            <person name="Ivanova N."/>
        </authorList>
    </citation>
    <scope>NUCLEOTIDE SEQUENCE [LARGE SCALE GENOMIC DNA]</scope>
    <source>
        <strain evidence="2">DSM 10642 / AEDII12DO</strain>
    </source>
</reference>
<keyword evidence="2" id="KW-1185">Reference proteome</keyword>
<dbReference type="Pfam" id="PF04254">
    <property type="entry name" value="DUF432"/>
    <property type="match status" value="1"/>
</dbReference>
<dbReference type="KEGG" id="fpl:Ferp_2122"/>
<dbReference type="OrthoDB" id="116710at2157"/>
<proteinExistence type="predicted"/>
<sequence length="226" mass="25868">MYGVYELQNFHVKIKDLELGIFEENGIKIYRRDDLKKVIVADSGRVVVNPVEPVNLPKNITRYLMVELDEPIVMEPKNSEKVTLTFPIEVAVILAGKKSLEVLDVFSFVKPKYALYGDPRNGVICRYWKSEVSGEEEDFVKGKLEVEINNSSGEWVEIGKLVFDVYGMKIYYGESVVAFARANVISEKVAETEFVDKRAGKKSIELYLARRIPVVKKKFVMEWGFV</sequence>
<dbReference type="HOGENOM" id="CLU_096705_1_0_2"/>
<accession>D3S0L2</accession>
<gene>
    <name evidence="1" type="ordered locus">Ferp_2122</name>
</gene>
<dbReference type="EMBL" id="CP001899">
    <property type="protein sequence ID" value="ADC66253.1"/>
    <property type="molecule type" value="Genomic_DNA"/>
</dbReference>
<dbReference type="RefSeq" id="WP_012966591.1">
    <property type="nucleotide sequence ID" value="NC_013849.1"/>
</dbReference>
<reference evidence="2" key="1">
    <citation type="submission" date="2010-02" db="EMBL/GenBank/DDBJ databases">
        <title>Complete sequence of Ferroglobus placidus DSM 10642.</title>
        <authorList>
            <consortium name="US DOE Joint Genome Institute"/>
            <person name="Lucas S."/>
            <person name="Copeland A."/>
            <person name="Lapidus A."/>
            <person name="Cheng J.-F."/>
            <person name="Bruce D."/>
            <person name="Goodwin L."/>
            <person name="Pitluck S."/>
            <person name="Saunders E."/>
            <person name="Brettin T."/>
            <person name="Detter J.C."/>
            <person name="Han C."/>
            <person name="Tapia R."/>
            <person name="Larimer F."/>
            <person name="Land M."/>
            <person name="Hauser L."/>
            <person name="Kyrpides N."/>
            <person name="Ivanova N."/>
            <person name="Holmes D."/>
            <person name="Lovley D."/>
            <person name="Kyrpides N."/>
            <person name="Anderson I.J."/>
            <person name="Woyke T."/>
        </authorList>
    </citation>
    <scope>NUCLEOTIDE SEQUENCE [LARGE SCALE GENOMIC DNA]</scope>
    <source>
        <strain evidence="2">DSM 10642 / AEDII12DO</strain>
    </source>
</reference>
<evidence type="ECO:0008006" key="3">
    <source>
        <dbReference type="Google" id="ProtNLM"/>
    </source>
</evidence>
<dbReference type="InterPro" id="IPR007366">
    <property type="entry name" value="DUF432"/>
</dbReference>
<dbReference type="STRING" id="589924.Ferp_2122"/>
<name>D3S0L2_FERPA</name>
<dbReference type="PIRSF" id="PIRSF019202">
    <property type="entry name" value="UCP019202"/>
    <property type="match status" value="1"/>
</dbReference>
<dbReference type="PaxDb" id="589924-Ferp_2122"/>
<evidence type="ECO:0000313" key="2">
    <source>
        <dbReference type="Proteomes" id="UP000002613"/>
    </source>
</evidence>
<evidence type="ECO:0000313" key="1">
    <source>
        <dbReference type="EMBL" id="ADC66253.1"/>
    </source>
</evidence>